<dbReference type="GO" id="GO:0008270">
    <property type="term" value="F:zinc ion binding"/>
    <property type="evidence" value="ECO:0007669"/>
    <property type="project" value="UniProtKB-KW"/>
</dbReference>
<feature type="region of interest" description="Disordered" evidence="3">
    <location>
        <begin position="124"/>
        <end position="157"/>
    </location>
</feature>
<feature type="compositionally biased region" description="Acidic residues" evidence="3">
    <location>
        <begin position="448"/>
        <end position="460"/>
    </location>
</feature>
<protein>
    <recommendedName>
        <fullName evidence="4">CCHC-type domain-containing protein</fullName>
    </recommendedName>
</protein>
<gene>
    <name evidence="5" type="ORF">UHOR_14179</name>
</gene>
<dbReference type="AlphaFoldDB" id="I2FSZ1"/>
<dbReference type="GO" id="GO:0003676">
    <property type="term" value="F:nucleic acid binding"/>
    <property type="evidence" value="ECO:0007669"/>
    <property type="project" value="InterPro"/>
</dbReference>
<organism evidence="5 6">
    <name type="scientific">Ustilago hordei</name>
    <name type="common">Barley covered smut fungus</name>
    <dbReference type="NCBI Taxonomy" id="120017"/>
    <lineage>
        <taxon>Eukaryota</taxon>
        <taxon>Fungi</taxon>
        <taxon>Dikarya</taxon>
        <taxon>Basidiomycota</taxon>
        <taxon>Ustilaginomycotina</taxon>
        <taxon>Ustilaginomycetes</taxon>
        <taxon>Ustilaginales</taxon>
        <taxon>Ustilaginaceae</taxon>
        <taxon>Ustilago</taxon>
    </lineage>
</organism>
<dbReference type="InterPro" id="IPR036875">
    <property type="entry name" value="Znf_CCHC_sf"/>
</dbReference>
<keyword evidence="2" id="KW-0863">Zinc-finger</keyword>
<dbReference type="SUPFAM" id="SSF57756">
    <property type="entry name" value="Retrovirus zinc finger-like domains"/>
    <property type="match status" value="1"/>
</dbReference>
<dbReference type="EMBL" id="CAGI01000150">
    <property type="protein sequence ID" value="CCF50034.1"/>
    <property type="molecule type" value="Genomic_DNA"/>
</dbReference>
<name>I2FSZ1_USTHO</name>
<dbReference type="SMART" id="SM00343">
    <property type="entry name" value="ZnF_C2HC"/>
    <property type="match status" value="1"/>
</dbReference>
<keyword evidence="6" id="KW-1185">Reference proteome</keyword>
<reference evidence="5 6" key="1">
    <citation type="journal article" date="2012" name="Plant Cell">
        <title>Genome comparison of barley and maize smut fungi reveals targeted loss of RNA silencing components and species-specific presence of transposable elements.</title>
        <authorList>
            <person name="Laurie J.D."/>
            <person name="Ali S."/>
            <person name="Linning R."/>
            <person name="Mannhaupt G."/>
            <person name="Wong P."/>
            <person name="Gueldener U."/>
            <person name="Muensterkoetter M."/>
            <person name="Moore R."/>
            <person name="Kahmann R."/>
            <person name="Bakkeren G."/>
            <person name="Schirawski J."/>
        </authorList>
    </citation>
    <scope>NUCLEOTIDE SEQUENCE [LARGE SCALE GENOMIC DNA]</scope>
    <source>
        <strain evidence="6">Uh4875-4</strain>
    </source>
</reference>
<keyword evidence="2" id="KW-0862">Zinc</keyword>
<evidence type="ECO:0000313" key="6">
    <source>
        <dbReference type="Proteomes" id="UP000006174"/>
    </source>
</evidence>
<evidence type="ECO:0000259" key="4">
    <source>
        <dbReference type="PROSITE" id="PS50158"/>
    </source>
</evidence>
<proteinExistence type="predicted"/>
<feature type="compositionally biased region" description="Polar residues" evidence="3">
    <location>
        <begin position="435"/>
        <end position="446"/>
    </location>
</feature>
<dbReference type="Proteomes" id="UP000006174">
    <property type="component" value="Unassembled WGS sequence"/>
</dbReference>
<dbReference type="PROSITE" id="PS50158">
    <property type="entry name" value="ZF_CCHC"/>
    <property type="match status" value="1"/>
</dbReference>
<dbReference type="GO" id="GO:0006397">
    <property type="term" value="P:mRNA processing"/>
    <property type="evidence" value="ECO:0007669"/>
    <property type="project" value="UniProtKB-KW"/>
</dbReference>
<comment type="caution">
    <text evidence="5">The sequence shown here is derived from an EMBL/GenBank/DDBJ whole genome shotgun (WGS) entry which is preliminary data.</text>
</comment>
<dbReference type="Pfam" id="PF00098">
    <property type="entry name" value="zf-CCHC"/>
    <property type="match status" value="1"/>
</dbReference>
<feature type="region of interest" description="Disordered" evidence="3">
    <location>
        <begin position="384"/>
        <end position="467"/>
    </location>
</feature>
<evidence type="ECO:0000256" key="2">
    <source>
        <dbReference type="PROSITE-ProRule" id="PRU00047"/>
    </source>
</evidence>
<keyword evidence="1" id="KW-0507">mRNA processing</keyword>
<dbReference type="Gene3D" id="4.10.60.10">
    <property type="entry name" value="Zinc finger, CCHC-type"/>
    <property type="match status" value="1"/>
</dbReference>
<dbReference type="HOGENOM" id="CLU_585522_0_0_1"/>
<keyword evidence="2" id="KW-0479">Metal-binding</keyword>
<feature type="domain" description="CCHC-type" evidence="4">
    <location>
        <begin position="373"/>
        <end position="387"/>
    </location>
</feature>
<dbReference type="InterPro" id="IPR001878">
    <property type="entry name" value="Znf_CCHC"/>
</dbReference>
<feature type="compositionally biased region" description="Acidic residues" evidence="3">
    <location>
        <begin position="417"/>
        <end position="429"/>
    </location>
</feature>
<evidence type="ECO:0000256" key="1">
    <source>
        <dbReference type="ARBA" id="ARBA00022664"/>
    </source>
</evidence>
<sequence>MTLNVQLAYHGPVDIQEHYQQYYEHLYCRGGCITHSPTNNIHAAQPLNRVFKALVSGMQLLTLEWIIQVVPHDNMMEPDTKDRFEELQRLMERSEERMEKLLSMNWTVTNCFMQRLESLEALVRSNSQSEETTNEESFEPNPAPRPHRTESFLGQNTQSYSNYEKYATPTGPRYSQPYKGIPRDTEYDVKNMGEPSPGRLFHDWQYFRQHLTEQYNPCNSRIEAYNKLLNMRLTTDTPGAATRHVEWFRDLEGQVNMEDRDLVIDLFRSTLTHSLQEKFEQNPPTSIWEWYREVEDIDCQCMVMQHSASRYPSILTSRTNLVARATTSAIPQAQQPGPVIAGNSYQFGNCPLPPHLIQAQKPKEANSQDSNTCHLCRGTGHWARDCPTRKPPVPTTTRPNGPKVMVTLEDAPKGESTPEEESMTEEEPQDAYSVKQASLELTQLSLTDEAESDYEEDEEGNISGTMP</sequence>
<evidence type="ECO:0000256" key="3">
    <source>
        <dbReference type="SAM" id="MobiDB-lite"/>
    </source>
</evidence>
<accession>I2FSZ1</accession>
<evidence type="ECO:0000313" key="5">
    <source>
        <dbReference type="EMBL" id="CCF50034.1"/>
    </source>
</evidence>